<dbReference type="InterPro" id="IPR011075">
    <property type="entry name" value="TetR_C"/>
</dbReference>
<name>A0A7X0LK49_9BACT</name>
<evidence type="ECO:0000256" key="4">
    <source>
        <dbReference type="PROSITE-ProRule" id="PRU00335"/>
    </source>
</evidence>
<dbReference type="AlphaFoldDB" id="A0A7X0LK49"/>
<evidence type="ECO:0000256" key="1">
    <source>
        <dbReference type="ARBA" id="ARBA00023015"/>
    </source>
</evidence>
<dbReference type="PRINTS" id="PR00455">
    <property type="entry name" value="HTHTETR"/>
</dbReference>
<comment type="caution">
    <text evidence="6">The sequence shown here is derived from an EMBL/GenBank/DDBJ whole genome shotgun (WGS) entry which is preliminary data.</text>
</comment>
<dbReference type="SUPFAM" id="SSF48498">
    <property type="entry name" value="Tetracyclin repressor-like, C-terminal domain"/>
    <property type="match status" value="1"/>
</dbReference>
<evidence type="ECO:0000256" key="3">
    <source>
        <dbReference type="ARBA" id="ARBA00023163"/>
    </source>
</evidence>
<dbReference type="GO" id="GO:0003677">
    <property type="term" value="F:DNA binding"/>
    <property type="evidence" value="ECO:0007669"/>
    <property type="project" value="UniProtKB-UniRule"/>
</dbReference>
<dbReference type="Pfam" id="PF16925">
    <property type="entry name" value="TetR_C_13"/>
    <property type="match status" value="1"/>
</dbReference>
<dbReference type="PROSITE" id="PS50977">
    <property type="entry name" value="HTH_TETR_2"/>
    <property type="match status" value="1"/>
</dbReference>
<dbReference type="Proteomes" id="UP000541810">
    <property type="component" value="Unassembled WGS sequence"/>
</dbReference>
<reference evidence="6 7" key="1">
    <citation type="submission" date="2020-08" db="EMBL/GenBank/DDBJ databases">
        <title>Genomic Encyclopedia of Type Strains, Phase IV (KMG-IV): sequencing the most valuable type-strain genomes for metagenomic binning, comparative biology and taxonomic classification.</title>
        <authorList>
            <person name="Goeker M."/>
        </authorList>
    </citation>
    <scope>NUCLEOTIDE SEQUENCE [LARGE SCALE GENOMIC DNA]</scope>
    <source>
        <strain evidence="6 7">DSM 103725</strain>
    </source>
</reference>
<dbReference type="Pfam" id="PF00440">
    <property type="entry name" value="TetR_N"/>
    <property type="match status" value="1"/>
</dbReference>
<gene>
    <name evidence="6" type="ORF">HNQ40_001871</name>
</gene>
<protein>
    <submittedName>
        <fullName evidence="6">AcrR family transcriptional regulator</fullName>
    </submittedName>
</protein>
<dbReference type="InterPro" id="IPR001647">
    <property type="entry name" value="HTH_TetR"/>
</dbReference>
<keyword evidence="3" id="KW-0804">Transcription</keyword>
<sequence>MPSTKQEQLVESALGLFDRLGFHAVGIDRVLAEAGVAKMTLYNHFRSKEELIVATLELKDRRFRSWLMTEVEKRASEPRDRLLAIFPTLSDEVDKPGFSGCIFARAAAEFGEMDHPVHQAAAEHKRLVRQYISTLAAAAGAAEPHRLAFQLGALMDGLMVNQQIGGCEVLCDAVHESARKLIDDAIPVK</sequence>
<dbReference type="InterPro" id="IPR036271">
    <property type="entry name" value="Tet_transcr_reg_TetR-rel_C_sf"/>
</dbReference>
<accession>A0A7X0LK49</accession>
<feature type="DNA-binding region" description="H-T-H motif" evidence="4">
    <location>
        <begin position="26"/>
        <end position="45"/>
    </location>
</feature>
<evidence type="ECO:0000256" key="2">
    <source>
        <dbReference type="ARBA" id="ARBA00023125"/>
    </source>
</evidence>
<feature type="domain" description="HTH tetR-type" evidence="5">
    <location>
        <begin position="3"/>
        <end position="63"/>
    </location>
</feature>
<keyword evidence="2 4" id="KW-0238">DNA-binding</keyword>
<dbReference type="RefSeq" id="WP_184677605.1">
    <property type="nucleotide sequence ID" value="NZ_JACHGY010000001.1"/>
</dbReference>
<proteinExistence type="predicted"/>
<dbReference type="PANTHER" id="PTHR47506">
    <property type="entry name" value="TRANSCRIPTIONAL REGULATORY PROTEIN"/>
    <property type="match status" value="1"/>
</dbReference>
<keyword evidence="1" id="KW-0805">Transcription regulation</keyword>
<evidence type="ECO:0000313" key="7">
    <source>
        <dbReference type="Proteomes" id="UP000541810"/>
    </source>
</evidence>
<evidence type="ECO:0000313" key="6">
    <source>
        <dbReference type="EMBL" id="MBB6430065.1"/>
    </source>
</evidence>
<organism evidence="6 7">
    <name type="scientific">Algisphaera agarilytica</name>
    <dbReference type="NCBI Taxonomy" id="1385975"/>
    <lineage>
        <taxon>Bacteria</taxon>
        <taxon>Pseudomonadati</taxon>
        <taxon>Planctomycetota</taxon>
        <taxon>Phycisphaerae</taxon>
        <taxon>Phycisphaerales</taxon>
        <taxon>Phycisphaeraceae</taxon>
        <taxon>Algisphaera</taxon>
    </lineage>
</organism>
<dbReference type="InterPro" id="IPR009057">
    <property type="entry name" value="Homeodomain-like_sf"/>
</dbReference>
<dbReference type="Gene3D" id="1.10.357.10">
    <property type="entry name" value="Tetracycline Repressor, domain 2"/>
    <property type="match status" value="1"/>
</dbReference>
<dbReference type="PANTHER" id="PTHR47506:SF1">
    <property type="entry name" value="HTH-TYPE TRANSCRIPTIONAL REGULATOR YJDC"/>
    <property type="match status" value="1"/>
</dbReference>
<evidence type="ECO:0000259" key="5">
    <source>
        <dbReference type="PROSITE" id="PS50977"/>
    </source>
</evidence>
<keyword evidence="7" id="KW-1185">Reference proteome</keyword>
<dbReference type="EMBL" id="JACHGY010000001">
    <property type="protein sequence ID" value="MBB6430065.1"/>
    <property type="molecule type" value="Genomic_DNA"/>
</dbReference>
<dbReference type="SUPFAM" id="SSF46689">
    <property type="entry name" value="Homeodomain-like"/>
    <property type="match status" value="1"/>
</dbReference>